<dbReference type="PANTHER" id="PTHR43768:SF3">
    <property type="entry name" value="TREHALOSE 6-PHOSPHATE PHOSPHATASE"/>
    <property type="match status" value="1"/>
</dbReference>
<comment type="function">
    <text evidence="6">Removes the phosphate from trehalose 6-phosphate to produce free trehalose.</text>
</comment>
<dbReference type="Gene3D" id="3.40.50.1000">
    <property type="entry name" value="HAD superfamily/HAD-like"/>
    <property type="match status" value="2"/>
</dbReference>
<dbReference type="EMBL" id="JALJOT010000009">
    <property type="protein sequence ID" value="KAK9907500.1"/>
    <property type="molecule type" value="Genomic_DNA"/>
</dbReference>
<keyword evidence="5 6" id="KW-0378">Hydrolase</keyword>
<evidence type="ECO:0000313" key="8">
    <source>
        <dbReference type="EMBL" id="KAK9907500.1"/>
    </source>
</evidence>
<evidence type="ECO:0000256" key="7">
    <source>
        <dbReference type="SAM" id="MobiDB-lite"/>
    </source>
</evidence>
<comment type="pathway">
    <text evidence="3 6">Glycan biosynthesis; trehalose biosynthesis.</text>
</comment>
<dbReference type="InterPro" id="IPR006379">
    <property type="entry name" value="HAD-SF_hydro_IIB"/>
</dbReference>
<comment type="caution">
    <text evidence="8">The sequence shown here is derived from an EMBL/GenBank/DDBJ whole genome shotgun (WGS) entry which is preliminary data.</text>
</comment>
<proteinExistence type="inferred from homology"/>
<dbReference type="PANTHER" id="PTHR43768">
    <property type="entry name" value="TREHALOSE 6-PHOSPHATE PHOSPHATASE"/>
    <property type="match status" value="1"/>
</dbReference>
<dbReference type="InterPro" id="IPR044651">
    <property type="entry name" value="OTSB-like"/>
</dbReference>
<dbReference type="InterPro" id="IPR036412">
    <property type="entry name" value="HAD-like_sf"/>
</dbReference>
<sequence length="563" mass="59598">MMHKERATATALLPGTDSQGFLHAAMKSGDEEYKIWKAKYPCLLDAFPAFAAQANAKRVAVFLDYDGTLTPIVKNPDRAFMSDQMRDAVRDVARLFPTAIISGRGREKVEEFVRLKELYYAGSHGMDIIGPRNDTDEDGSKLAFQPAARFGPVMDQVHDDLVARLAGIAGATVEHNKFCVSAHFRNCEADQYEAVLGAVETTLRGHDELHATRGRKVFEIRPQVDWDKGHALLHLLAAMGLDVDDDVLPIYIGDDRTDEDAFRALRSRAKGGLGILVSSKAKPTEAVYTLKDPTEVQTFLSKIIAWGHTPANAWHVKQSCTGWALDPSLVAHRVNGYLTPSDGGDTPRSEVESKAAPPPAATDFQRASSDGAHSAFGLKMPRGSYGAGARSPMMRSGRPPLAPSTPSNTNSGCLPDSLSRPSPSRALGDAAARSSEVSHSEQANGGAACSTLSVDLAELGGSDDQVVSALTAAVARSGMTDDDLQGPPVYQLANGFNAASFSPFSIMSGHPNVMAAFGQPGEEGAGAADGSSTLSGAYSSGGDSMHFSTSGKLVTDSETGKAA</sequence>
<dbReference type="Pfam" id="PF02358">
    <property type="entry name" value="Trehalose_PPase"/>
    <property type="match status" value="1"/>
</dbReference>
<evidence type="ECO:0000256" key="6">
    <source>
        <dbReference type="RuleBase" id="RU361117"/>
    </source>
</evidence>
<name>A0ABR2YKY4_9CHLO</name>
<dbReference type="NCBIfam" id="TIGR01484">
    <property type="entry name" value="HAD-SF-IIB"/>
    <property type="match status" value="1"/>
</dbReference>
<evidence type="ECO:0000256" key="2">
    <source>
        <dbReference type="ARBA" id="ARBA00001968"/>
    </source>
</evidence>
<evidence type="ECO:0000256" key="5">
    <source>
        <dbReference type="ARBA" id="ARBA00022801"/>
    </source>
</evidence>
<comment type="catalytic activity">
    <reaction evidence="1 6">
        <text>alpha,alpha-trehalose 6-phosphate + H2O = alpha,alpha-trehalose + phosphate</text>
        <dbReference type="Rhea" id="RHEA:23420"/>
        <dbReference type="ChEBI" id="CHEBI:15377"/>
        <dbReference type="ChEBI" id="CHEBI:16551"/>
        <dbReference type="ChEBI" id="CHEBI:43474"/>
        <dbReference type="ChEBI" id="CHEBI:58429"/>
        <dbReference type="EC" id="3.1.3.12"/>
    </reaction>
</comment>
<evidence type="ECO:0000256" key="3">
    <source>
        <dbReference type="ARBA" id="ARBA00005199"/>
    </source>
</evidence>
<protein>
    <recommendedName>
        <fullName evidence="6">Trehalose 6-phosphate phosphatase</fullName>
        <ecNumber evidence="6">3.1.3.12</ecNumber>
    </recommendedName>
</protein>
<gene>
    <name evidence="8" type="ORF">WJX75_004840</name>
</gene>
<comment type="cofactor">
    <cofactor evidence="2 6">
        <name>a divalent metal cation</name>
        <dbReference type="ChEBI" id="CHEBI:60240"/>
    </cofactor>
</comment>
<dbReference type="EC" id="3.1.3.12" evidence="6"/>
<keyword evidence="9" id="KW-1185">Reference proteome</keyword>
<feature type="region of interest" description="Disordered" evidence="7">
    <location>
        <begin position="520"/>
        <end position="563"/>
    </location>
</feature>
<comment type="similarity">
    <text evidence="4 6">Belongs to the trehalose phosphatase family.</text>
</comment>
<reference evidence="8 9" key="1">
    <citation type="journal article" date="2024" name="Nat. Commun.">
        <title>Phylogenomics reveals the evolutionary origins of lichenization in chlorophyte algae.</title>
        <authorList>
            <person name="Puginier C."/>
            <person name="Libourel C."/>
            <person name="Otte J."/>
            <person name="Skaloud P."/>
            <person name="Haon M."/>
            <person name="Grisel S."/>
            <person name="Petersen M."/>
            <person name="Berrin J.G."/>
            <person name="Delaux P.M."/>
            <person name="Dal Grande F."/>
            <person name="Keller J."/>
        </authorList>
    </citation>
    <scope>NUCLEOTIDE SEQUENCE [LARGE SCALE GENOMIC DNA]</scope>
    <source>
        <strain evidence="8 9">SAG 216-7</strain>
    </source>
</reference>
<evidence type="ECO:0000256" key="1">
    <source>
        <dbReference type="ARBA" id="ARBA00000500"/>
    </source>
</evidence>
<feature type="compositionally biased region" description="Low complexity" evidence="7">
    <location>
        <begin position="414"/>
        <end position="425"/>
    </location>
</feature>
<feature type="compositionally biased region" description="Polar residues" evidence="7">
    <location>
        <begin position="531"/>
        <end position="552"/>
    </location>
</feature>
<dbReference type="NCBIfam" id="TIGR00685">
    <property type="entry name" value="T6PP"/>
    <property type="match status" value="1"/>
</dbReference>
<dbReference type="InterPro" id="IPR003337">
    <property type="entry name" value="Trehalose_PPase"/>
</dbReference>
<dbReference type="CDD" id="cd01627">
    <property type="entry name" value="HAD_TPP"/>
    <property type="match status" value="1"/>
</dbReference>
<dbReference type="InterPro" id="IPR023214">
    <property type="entry name" value="HAD_sf"/>
</dbReference>
<evidence type="ECO:0000256" key="4">
    <source>
        <dbReference type="ARBA" id="ARBA00008770"/>
    </source>
</evidence>
<feature type="region of interest" description="Disordered" evidence="7">
    <location>
        <begin position="336"/>
        <end position="446"/>
    </location>
</feature>
<evidence type="ECO:0000313" key="9">
    <source>
        <dbReference type="Proteomes" id="UP001491310"/>
    </source>
</evidence>
<feature type="compositionally biased region" description="Low complexity" evidence="7">
    <location>
        <begin position="520"/>
        <end position="530"/>
    </location>
</feature>
<accession>A0ABR2YKY4</accession>
<dbReference type="SUPFAM" id="SSF56784">
    <property type="entry name" value="HAD-like"/>
    <property type="match status" value="1"/>
</dbReference>
<dbReference type="Proteomes" id="UP001491310">
    <property type="component" value="Unassembled WGS sequence"/>
</dbReference>
<organism evidence="8 9">
    <name type="scientific">Coccomyxa subellipsoidea</name>
    <dbReference type="NCBI Taxonomy" id="248742"/>
    <lineage>
        <taxon>Eukaryota</taxon>
        <taxon>Viridiplantae</taxon>
        <taxon>Chlorophyta</taxon>
        <taxon>core chlorophytes</taxon>
        <taxon>Trebouxiophyceae</taxon>
        <taxon>Trebouxiophyceae incertae sedis</taxon>
        <taxon>Coccomyxaceae</taxon>
        <taxon>Coccomyxa</taxon>
    </lineage>
</organism>